<dbReference type="PANTHER" id="PTHR11895:SF7">
    <property type="entry name" value="GLUTAMYL-TRNA(GLN) AMIDOTRANSFERASE SUBUNIT A, MITOCHONDRIAL"/>
    <property type="match status" value="1"/>
</dbReference>
<name>A0A829YAY6_9GAMM</name>
<dbReference type="InterPro" id="IPR023631">
    <property type="entry name" value="Amidase_dom"/>
</dbReference>
<comment type="caution">
    <text evidence="3">The sequence shown here is derived from an EMBL/GenBank/DDBJ whole genome shotgun (WGS) entry which is preliminary data.</text>
</comment>
<dbReference type="GO" id="GO:0016787">
    <property type="term" value="F:hydrolase activity"/>
    <property type="evidence" value="ECO:0007669"/>
    <property type="project" value="UniProtKB-KW"/>
</dbReference>
<dbReference type="EMBL" id="BLJN01000002">
    <property type="protein sequence ID" value="GFE80439.1"/>
    <property type="molecule type" value="Genomic_DNA"/>
</dbReference>
<dbReference type="InterPro" id="IPR000120">
    <property type="entry name" value="Amidase"/>
</dbReference>
<gene>
    <name evidence="3" type="ORF">GCM10011487_24390</name>
</gene>
<dbReference type="Gene3D" id="3.90.1300.10">
    <property type="entry name" value="Amidase signature (AS) domain"/>
    <property type="match status" value="1"/>
</dbReference>
<protein>
    <submittedName>
        <fullName evidence="3">Indole acetimide hydrolase</fullName>
    </submittedName>
</protein>
<evidence type="ECO:0000313" key="3">
    <source>
        <dbReference type="EMBL" id="GFE80439.1"/>
    </source>
</evidence>
<reference evidence="4" key="1">
    <citation type="submission" date="2020-01" db="EMBL/GenBank/DDBJ databases">
        <title>'Steroidobacter agaridevorans' sp. nov., agar-degrading bacteria isolated from rhizosphere soils.</title>
        <authorList>
            <person name="Ikenaga M."/>
            <person name="Kataoka M."/>
            <person name="Murouchi A."/>
            <person name="Katsuragi S."/>
            <person name="Sakai M."/>
        </authorList>
    </citation>
    <scope>NUCLEOTIDE SEQUENCE [LARGE SCALE GENOMIC DNA]</scope>
    <source>
        <strain evidence="4">YU21-B</strain>
    </source>
</reference>
<feature type="domain" description="Amidase" evidence="2">
    <location>
        <begin position="26"/>
        <end position="417"/>
    </location>
</feature>
<dbReference type="SUPFAM" id="SSF75304">
    <property type="entry name" value="Amidase signature (AS) enzymes"/>
    <property type="match status" value="1"/>
</dbReference>
<evidence type="ECO:0000256" key="1">
    <source>
        <dbReference type="ARBA" id="ARBA00009199"/>
    </source>
</evidence>
<keyword evidence="4" id="KW-1185">Reference proteome</keyword>
<accession>A0A829YAY6</accession>
<comment type="similarity">
    <text evidence="1">Belongs to the amidase family.</text>
</comment>
<dbReference type="InterPro" id="IPR036928">
    <property type="entry name" value="AS_sf"/>
</dbReference>
<keyword evidence="3" id="KW-0378">Hydrolase</keyword>
<dbReference type="Pfam" id="PF01425">
    <property type="entry name" value="Amidase"/>
    <property type="match status" value="1"/>
</dbReference>
<dbReference type="PANTHER" id="PTHR11895">
    <property type="entry name" value="TRANSAMIDASE"/>
    <property type="match status" value="1"/>
</dbReference>
<dbReference type="AlphaFoldDB" id="A0A829YAY6"/>
<evidence type="ECO:0000313" key="4">
    <source>
        <dbReference type="Proteomes" id="UP000445000"/>
    </source>
</evidence>
<sequence>MSDWRKVSIESLRAAYAAGETTPAQVIASHLDRIDRLASLKAFIEVDRERALSDAAASVERIQKGQARSLEGVPVAIKANIAVQGLEWNAGMELRRGVVADRDAHVVAKLKDAGAIVLGTLNMHEAALGATTDNPWFGRALNPHRDGHTPGGSSGGSGAAVAAGLCAASLGTDTLGSVRIPAAYNGVYGIKPTTGLMSSTGLVPLSERFDCIGPLARSLDDLNAVLRVLMDVSPAVEPKRLLLLDGLVDASECEPAVIAGYEKARQLLASRPAASIELADDALAIRSAGFIVAVRELIEHLGETRRERAEVLSAELKFMLGYVEDRSDAQCADAQAVLERTRNVLRESIGTDGVLLLPTAPQAAFEHTSRPPVSQSNFTALASIAGLPAISVPAGLNEHGLPVAVQLVGAPGNEAGLIAVARELDTGLRGYRPPPIN</sequence>
<proteinExistence type="inferred from homology"/>
<dbReference type="Proteomes" id="UP000445000">
    <property type="component" value="Unassembled WGS sequence"/>
</dbReference>
<organism evidence="3 4">
    <name type="scientific">Steroidobacter agaridevorans</name>
    <dbReference type="NCBI Taxonomy" id="2695856"/>
    <lineage>
        <taxon>Bacteria</taxon>
        <taxon>Pseudomonadati</taxon>
        <taxon>Pseudomonadota</taxon>
        <taxon>Gammaproteobacteria</taxon>
        <taxon>Steroidobacterales</taxon>
        <taxon>Steroidobacteraceae</taxon>
        <taxon>Steroidobacter</taxon>
    </lineage>
</organism>
<evidence type="ECO:0000259" key="2">
    <source>
        <dbReference type="Pfam" id="PF01425"/>
    </source>
</evidence>
<dbReference type="RefSeq" id="WP_161812117.1">
    <property type="nucleotide sequence ID" value="NZ_BLJN01000002.1"/>
</dbReference>